<evidence type="ECO:0000313" key="2">
    <source>
        <dbReference type="EMBL" id="AMJ76689.1"/>
    </source>
</evidence>
<keyword evidence="1" id="KW-0732">Signal</keyword>
<reference evidence="2 3" key="1">
    <citation type="submission" date="2015-12" db="EMBL/GenBank/DDBJ databases">
        <title>Intraspecies pangenome expansion in the marine bacterium Alteromonas.</title>
        <authorList>
            <person name="Lopez-Perez M."/>
            <person name="Rodriguez-Valera F."/>
        </authorList>
    </citation>
    <scope>NUCLEOTIDE SEQUENCE [LARGE SCALE GENOMIC DNA]</scope>
    <source>
        <strain evidence="2 3">LMG 21861</strain>
        <plasmid evidence="2 3">pASTE61-200</plasmid>
    </source>
</reference>
<dbReference type="RefSeq" id="WP_061093730.1">
    <property type="nucleotide sequence ID" value="NZ_CP013927.1"/>
</dbReference>
<dbReference type="Pfam" id="PF05275">
    <property type="entry name" value="CopB"/>
    <property type="match status" value="1"/>
</dbReference>
<sequence length="254" mass="28677">MKNVNTIILSLVAASMGTLLSSAHAQEASPSDWPEPVVDYYTGTILFDRFEYTRTDEDENIGVWDMVGWYGGDTYRLYFKSEGENKQNDGEPTDIERAEILASKLIAPYWELQAGLGTRGTLSSESNMENYAVISLYGLAPYQFEMDNSLMINEDGDISFAMEAEYEIRVTQTSYLQPRLAISASLSESERFDRQSGFNSIRLGLRYRYEFSREFAPYVGMYWSKSLGNTADVAELAGEPISETGLVLGARFWF</sequence>
<dbReference type="InterPro" id="IPR007939">
    <property type="entry name" value="Cu-R_B_prcur"/>
</dbReference>
<dbReference type="Proteomes" id="UP000056750">
    <property type="component" value="Plasmid pASTE61-200"/>
</dbReference>
<feature type="signal peptide" evidence="1">
    <location>
        <begin position="1"/>
        <end position="25"/>
    </location>
</feature>
<feature type="chain" id="PRO_5045944250" evidence="1">
    <location>
        <begin position="26"/>
        <end position="254"/>
    </location>
</feature>
<evidence type="ECO:0000313" key="3">
    <source>
        <dbReference type="Proteomes" id="UP000056750"/>
    </source>
</evidence>
<gene>
    <name evidence="2" type="ORF">AVL57_00685</name>
</gene>
<name>A0ABM5YQ53_9ALTE</name>
<keyword evidence="3" id="KW-1185">Reference proteome</keyword>
<accession>A0ABM5YQ53</accession>
<geneLocation type="plasmid" evidence="2 3">
    <name>pASTE61-200</name>
</geneLocation>
<protein>
    <submittedName>
        <fullName evidence="2">Copper resistance protein</fullName>
    </submittedName>
</protein>
<keyword evidence="2" id="KW-0614">Plasmid</keyword>
<proteinExistence type="predicted"/>
<evidence type="ECO:0000256" key="1">
    <source>
        <dbReference type="SAM" id="SignalP"/>
    </source>
</evidence>
<organism evidence="2 3">
    <name type="scientific">Alteromonas stellipolaris</name>
    <dbReference type="NCBI Taxonomy" id="233316"/>
    <lineage>
        <taxon>Bacteria</taxon>
        <taxon>Pseudomonadati</taxon>
        <taxon>Pseudomonadota</taxon>
        <taxon>Gammaproteobacteria</taxon>
        <taxon>Alteromonadales</taxon>
        <taxon>Alteromonadaceae</taxon>
        <taxon>Alteromonas/Salinimonas group</taxon>
        <taxon>Alteromonas</taxon>
    </lineage>
</organism>
<dbReference type="EMBL" id="CP013927">
    <property type="protein sequence ID" value="AMJ76689.1"/>
    <property type="molecule type" value="Genomic_DNA"/>
</dbReference>